<dbReference type="KEGG" id="cthd:CDO33_11195"/>
<keyword evidence="13" id="KW-1185">Reference proteome</keyword>
<dbReference type="Pfam" id="PF00270">
    <property type="entry name" value="DEAD"/>
    <property type="match status" value="1"/>
</dbReference>
<evidence type="ECO:0000313" key="12">
    <source>
        <dbReference type="EMBL" id="PNU01232.1"/>
    </source>
</evidence>
<name>A0A2K2FLG5_9CLOT</name>
<dbReference type="InterPro" id="IPR006474">
    <property type="entry name" value="Helicase_Cas3_CRISPR-ass_core"/>
</dbReference>
<dbReference type="CDD" id="cd09641">
    <property type="entry name" value="Cas3''_I"/>
    <property type="match status" value="1"/>
</dbReference>
<comment type="similarity">
    <text evidence="1">In the N-terminal section; belongs to the CRISPR-associated nuclease Cas3-HD family.</text>
</comment>
<dbReference type="PROSITE" id="PS51192">
    <property type="entry name" value="HELICASE_ATP_BIND_1"/>
    <property type="match status" value="1"/>
</dbReference>
<organism evidence="12 13">
    <name type="scientific">Clostridium thermosuccinogenes</name>
    <dbReference type="NCBI Taxonomy" id="84032"/>
    <lineage>
        <taxon>Bacteria</taxon>
        <taxon>Bacillati</taxon>
        <taxon>Bacillota</taxon>
        <taxon>Clostridia</taxon>
        <taxon>Eubacteriales</taxon>
        <taxon>Clostridiaceae</taxon>
        <taxon>Clostridium</taxon>
    </lineage>
</organism>
<dbReference type="NCBIfam" id="TIGR01587">
    <property type="entry name" value="cas3_core"/>
    <property type="match status" value="1"/>
</dbReference>
<dbReference type="CDD" id="cd17930">
    <property type="entry name" value="DEXHc_cas3"/>
    <property type="match status" value="1"/>
</dbReference>
<keyword evidence="7" id="KW-0347">Helicase</keyword>
<dbReference type="Pfam" id="PF22590">
    <property type="entry name" value="Cas3-like_C_2"/>
    <property type="match status" value="1"/>
</dbReference>
<evidence type="ECO:0000256" key="4">
    <source>
        <dbReference type="ARBA" id="ARBA00022723"/>
    </source>
</evidence>
<accession>A0A2K2FLG5</accession>
<dbReference type="OrthoDB" id="9810236at2"/>
<dbReference type="PROSITE" id="PS51643">
    <property type="entry name" value="HD_CAS3"/>
    <property type="match status" value="1"/>
</dbReference>
<keyword evidence="5" id="KW-0547">Nucleotide-binding</keyword>
<dbReference type="InterPro" id="IPR038257">
    <property type="entry name" value="CRISPR-assoc_Cas3_HD_sf"/>
</dbReference>
<evidence type="ECO:0000256" key="2">
    <source>
        <dbReference type="ARBA" id="ARBA00009046"/>
    </source>
</evidence>
<dbReference type="InterPro" id="IPR027417">
    <property type="entry name" value="P-loop_NTPase"/>
</dbReference>
<evidence type="ECO:0000256" key="1">
    <source>
        <dbReference type="ARBA" id="ARBA00006847"/>
    </source>
</evidence>
<keyword evidence="3" id="KW-0540">Nuclease</keyword>
<keyword evidence="6" id="KW-0378">Hydrolase</keyword>
<dbReference type="Gene3D" id="1.10.3210.30">
    <property type="match status" value="1"/>
</dbReference>
<dbReference type="GO" id="GO:0046872">
    <property type="term" value="F:metal ion binding"/>
    <property type="evidence" value="ECO:0007669"/>
    <property type="project" value="UniProtKB-KW"/>
</dbReference>
<dbReference type="InterPro" id="IPR054712">
    <property type="entry name" value="Cas3-like_dom"/>
</dbReference>
<keyword evidence="9" id="KW-0051">Antiviral defense</keyword>
<feature type="domain" description="Helicase ATP-binding" evidence="10">
    <location>
        <begin position="234"/>
        <end position="420"/>
    </location>
</feature>
<dbReference type="Gene3D" id="3.40.50.300">
    <property type="entry name" value="P-loop containing nucleotide triphosphate hydrolases"/>
    <property type="match status" value="2"/>
</dbReference>
<keyword evidence="4" id="KW-0479">Metal-binding</keyword>
<reference evidence="12 13" key="1">
    <citation type="submission" date="2017-06" db="EMBL/GenBank/DDBJ databases">
        <title>Investigating the central metabolism of Clostridium thermosuccinogenes.</title>
        <authorList>
            <person name="Koendjbiharie J.G."/>
            <person name="van Kranenburg R."/>
        </authorList>
    </citation>
    <scope>NUCLEOTIDE SEQUENCE [LARGE SCALE GENOMIC DNA]</scope>
    <source>
        <strain evidence="12 13">DSM 5806</strain>
    </source>
</reference>
<dbReference type="GO" id="GO:0051607">
    <property type="term" value="P:defense response to virus"/>
    <property type="evidence" value="ECO:0007669"/>
    <property type="project" value="UniProtKB-KW"/>
</dbReference>
<dbReference type="InterPro" id="IPR011545">
    <property type="entry name" value="DEAD/DEAH_box_helicase_dom"/>
</dbReference>
<evidence type="ECO:0000256" key="8">
    <source>
        <dbReference type="ARBA" id="ARBA00022840"/>
    </source>
</evidence>
<dbReference type="SUPFAM" id="SSF52540">
    <property type="entry name" value="P-loop containing nucleoside triphosphate hydrolases"/>
    <property type="match status" value="1"/>
</dbReference>
<dbReference type="GO" id="GO:0005524">
    <property type="term" value="F:ATP binding"/>
    <property type="evidence" value="ECO:0007669"/>
    <property type="project" value="UniProtKB-KW"/>
</dbReference>
<dbReference type="GO" id="GO:0004386">
    <property type="term" value="F:helicase activity"/>
    <property type="evidence" value="ECO:0007669"/>
    <property type="project" value="UniProtKB-KW"/>
</dbReference>
<dbReference type="InterPro" id="IPR014001">
    <property type="entry name" value="Helicase_ATP-bd"/>
</dbReference>
<evidence type="ECO:0000259" key="10">
    <source>
        <dbReference type="PROSITE" id="PS51192"/>
    </source>
</evidence>
<evidence type="ECO:0000256" key="6">
    <source>
        <dbReference type="ARBA" id="ARBA00022801"/>
    </source>
</evidence>
<comment type="similarity">
    <text evidence="2">In the central section; belongs to the CRISPR-associated helicase Cas3 family.</text>
</comment>
<evidence type="ECO:0000256" key="7">
    <source>
        <dbReference type="ARBA" id="ARBA00022806"/>
    </source>
</evidence>
<evidence type="ECO:0000259" key="11">
    <source>
        <dbReference type="PROSITE" id="PS51643"/>
    </source>
</evidence>
<evidence type="ECO:0008006" key="14">
    <source>
        <dbReference type="Google" id="ProtNLM"/>
    </source>
</evidence>
<dbReference type="Pfam" id="PF01966">
    <property type="entry name" value="HD"/>
    <property type="match status" value="1"/>
</dbReference>
<dbReference type="NCBIfam" id="TIGR01596">
    <property type="entry name" value="cas3_HD"/>
    <property type="match status" value="1"/>
</dbReference>
<evidence type="ECO:0000256" key="3">
    <source>
        <dbReference type="ARBA" id="ARBA00022722"/>
    </source>
</evidence>
<dbReference type="EMBL" id="NIOJ01000003">
    <property type="protein sequence ID" value="PNU01232.1"/>
    <property type="molecule type" value="Genomic_DNA"/>
</dbReference>
<dbReference type="GO" id="GO:0004518">
    <property type="term" value="F:nuclease activity"/>
    <property type="evidence" value="ECO:0007669"/>
    <property type="project" value="UniProtKB-KW"/>
</dbReference>
<evidence type="ECO:0000256" key="9">
    <source>
        <dbReference type="ARBA" id="ARBA00023118"/>
    </source>
</evidence>
<feature type="domain" description="HD Cas3-type" evidence="11">
    <location>
        <begin position="11"/>
        <end position="178"/>
    </location>
</feature>
<gene>
    <name evidence="12" type="ORF">CDQ84_02275</name>
</gene>
<dbReference type="Proteomes" id="UP000236151">
    <property type="component" value="Unassembled WGS sequence"/>
</dbReference>
<dbReference type="GO" id="GO:0003676">
    <property type="term" value="F:nucleic acid binding"/>
    <property type="evidence" value="ECO:0007669"/>
    <property type="project" value="InterPro"/>
</dbReference>
<proteinExistence type="inferred from homology"/>
<protein>
    <recommendedName>
        <fullName evidence="14">CRISPR-associated helicase/endonuclease Cas3</fullName>
    </recommendedName>
</protein>
<dbReference type="RefSeq" id="WP_103080089.1">
    <property type="nucleotide sequence ID" value="NZ_CP021850.1"/>
</dbReference>
<dbReference type="GO" id="GO:0016787">
    <property type="term" value="F:hydrolase activity"/>
    <property type="evidence" value="ECO:0007669"/>
    <property type="project" value="UniProtKB-KW"/>
</dbReference>
<dbReference type="SMART" id="SM00487">
    <property type="entry name" value="DEXDc"/>
    <property type="match status" value="1"/>
</dbReference>
<sequence>MYYAHTKVGLPEDEWQKLSDHLTGTSELAGKKASKFNGEEYGKVAGLLHDAGKYSIEFQKRLRGSKVPVDHSTAGAKEAFEKYGLPGLILAYVVAGHHTGMPDWIDPGSSSSLSERIENADLPDYKEFHKEISLTDKLPPLPIKIHGRDREEIRKSTGFSLSFFTRMLYSCLVDADYRDTERFIDPQKSKNRDLKINLSQLLQNLDTYMEAKCSKSSEGYINRKRNEIRIACIEKSSLPKGMFSLKVPTGGGKTLSSLEFAIRHAICHNMDRVIYAIPYTSIIEQNAQVFREALGEEFVLEHHSNFLFDRDEDDLNYEDNPLRLAAEDWNIPVVVTTNVQFFESLFSNRSSRCRKLHNLCNSVIVLDEAQMIPIEFLKPCLAAICELIRNYGCSVVLCTATQPDINDFLPVDMKPREIIHNADELFRSLKRVKTSYVGRMTDEELSTKLKDCRQVLCIVNTKSRASQIYDLINDGEGIYHLSTFMCPIHRNKKLNEIKECLKASKQNSNLPCRVVSTQLVEAGVDLDFPTVYREIAGIDSINQAAGRCNREGRLEWGRVFVFEPEKLLASDSFLARAASIGRSVLRKYDDPMLLEAIKEYFRCLYHQDENLLDKHRIIEALSECGMSLQFPFATIARLFRLISNNQVSLIIPYDERCRKMLSDAQWLDKPEKLARKLQPYVVPLEVYQFKDLEKNNLIETVAGVFYVLSDMKFYDDNKGLILPKGTVEQDILIY</sequence>
<dbReference type="InterPro" id="IPR006483">
    <property type="entry name" value="CRISPR-assoc_Cas3_HD"/>
</dbReference>
<dbReference type="InterPro" id="IPR006674">
    <property type="entry name" value="HD_domain"/>
</dbReference>
<dbReference type="SUPFAM" id="SSF109604">
    <property type="entry name" value="HD-domain/PDEase-like"/>
    <property type="match status" value="1"/>
</dbReference>
<evidence type="ECO:0000256" key="5">
    <source>
        <dbReference type="ARBA" id="ARBA00022741"/>
    </source>
</evidence>
<dbReference type="AlphaFoldDB" id="A0A2K2FLG5"/>
<keyword evidence="8" id="KW-0067">ATP-binding</keyword>
<comment type="caution">
    <text evidence="12">The sequence shown here is derived from an EMBL/GenBank/DDBJ whole genome shotgun (WGS) entry which is preliminary data.</text>
</comment>
<evidence type="ECO:0000313" key="13">
    <source>
        <dbReference type="Proteomes" id="UP000236151"/>
    </source>
</evidence>